<feature type="compositionally biased region" description="Basic and acidic residues" evidence="8">
    <location>
        <begin position="97"/>
        <end position="106"/>
    </location>
</feature>
<dbReference type="Gene3D" id="1.10.287.3160">
    <property type="match status" value="1"/>
</dbReference>
<dbReference type="OrthoDB" id="10072362at2759"/>
<feature type="compositionally biased region" description="Basic and acidic residues" evidence="8">
    <location>
        <begin position="430"/>
        <end position="442"/>
    </location>
</feature>
<dbReference type="AlphaFoldDB" id="A0A8D2B0A6"/>
<dbReference type="Proteomes" id="UP000694564">
    <property type="component" value="Chromosome 5"/>
</dbReference>
<evidence type="ECO:0000256" key="8">
    <source>
        <dbReference type="SAM" id="MobiDB-lite"/>
    </source>
</evidence>
<dbReference type="CDD" id="cd12940">
    <property type="entry name" value="LEM_LAP2_LEMD1"/>
    <property type="match status" value="1"/>
</dbReference>
<evidence type="ECO:0000259" key="9">
    <source>
        <dbReference type="PROSITE" id="PS50954"/>
    </source>
</evidence>
<keyword evidence="7" id="KW-0539">Nucleus</keyword>
<dbReference type="CDD" id="cd12935">
    <property type="entry name" value="LEM_like"/>
    <property type="match status" value="1"/>
</dbReference>
<evidence type="ECO:0000313" key="12">
    <source>
        <dbReference type="Proteomes" id="UP000694564"/>
    </source>
</evidence>
<dbReference type="Ensembl" id="ENSSVLT00005008251.1">
    <property type="protein sequence ID" value="ENSSVLP00005007400.1"/>
    <property type="gene ID" value="ENSSVLG00005006011.1"/>
</dbReference>
<dbReference type="SMART" id="SM01261">
    <property type="entry name" value="Thymopoietin"/>
    <property type="match status" value="1"/>
</dbReference>
<dbReference type="GO" id="GO:0006355">
    <property type="term" value="P:regulation of DNA-templated transcription"/>
    <property type="evidence" value="ECO:0007669"/>
    <property type="project" value="Ensembl"/>
</dbReference>
<feature type="region of interest" description="Disordered" evidence="8">
    <location>
        <begin position="414"/>
        <end position="445"/>
    </location>
</feature>
<dbReference type="InterPro" id="IPR003887">
    <property type="entry name" value="LEM_dom"/>
</dbReference>
<feature type="region of interest" description="Disordered" evidence="8">
    <location>
        <begin position="149"/>
        <end position="217"/>
    </location>
</feature>
<dbReference type="PANTHER" id="PTHR12019">
    <property type="entry name" value="LAMINA-ASSOCIATED POLYPEPTIDE THYMOPOIETIN"/>
    <property type="match status" value="1"/>
</dbReference>
<accession>A0A8D2B0A6</accession>
<evidence type="ECO:0000256" key="3">
    <source>
        <dbReference type="ARBA" id="ARBA00022481"/>
    </source>
</evidence>
<feature type="region of interest" description="Disordered" evidence="8">
    <location>
        <begin position="47"/>
        <end position="117"/>
    </location>
</feature>
<dbReference type="FunFam" id="1.10.720.40:FF:000002">
    <property type="entry name" value="Thymopoietin isoform alpha"/>
    <property type="match status" value="1"/>
</dbReference>
<dbReference type="PROSITE" id="PS50954">
    <property type="entry name" value="LEM"/>
    <property type="match status" value="1"/>
</dbReference>
<keyword evidence="3" id="KW-0488">Methylation</keyword>
<keyword evidence="5" id="KW-0007">Acetylation</keyword>
<evidence type="ECO:0000256" key="7">
    <source>
        <dbReference type="ARBA" id="ARBA00023242"/>
    </source>
</evidence>
<organism evidence="11 12">
    <name type="scientific">Sciurus vulgaris</name>
    <name type="common">Eurasian red squirrel</name>
    <dbReference type="NCBI Taxonomy" id="55149"/>
    <lineage>
        <taxon>Eukaryota</taxon>
        <taxon>Metazoa</taxon>
        <taxon>Chordata</taxon>
        <taxon>Craniata</taxon>
        <taxon>Vertebrata</taxon>
        <taxon>Euteleostomi</taxon>
        <taxon>Mammalia</taxon>
        <taxon>Eutheria</taxon>
        <taxon>Euarchontoglires</taxon>
        <taxon>Glires</taxon>
        <taxon>Rodentia</taxon>
        <taxon>Sciuromorpha</taxon>
        <taxon>Sciuridae</taxon>
        <taxon>Sciurinae</taxon>
        <taxon>Sciurini</taxon>
        <taxon>Sciurus</taxon>
    </lineage>
</organism>
<comment type="subcellular location">
    <subcellularLocation>
        <location evidence="1">Nucleus</location>
    </subcellularLocation>
</comment>
<dbReference type="Gene3D" id="1.10.720.40">
    <property type="match status" value="2"/>
</dbReference>
<reference evidence="11" key="1">
    <citation type="submission" date="2025-08" db="UniProtKB">
        <authorList>
            <consortium name="Ensembl"/>
        </authorList>
    </citation>
    <scope>IDENTIFICATION</scope>
</reference>
<dbReference type="Pfam" id="PF11560">
    <property type="entry name" value="LAP2alpha"/>
    <property type="match status" value="1"/>
</dbReference>
<sequence length="691" mass="75561">MPEFLEDPSVLTKDKLKSELVANNVTLPAGEQRKDVYVQLYLQHLTARNRPPLAAGSNSKGPPDFSSDEEREPTPVLGSGPSTAGRSRAAVGRKATKKTDKPRLEDKDDLDVTELSNEDLLDQLVKYGVNPGPIVGTTRKLYEKKLLKLREQGTESRSSTPLPTISSSAENTRQNGSNDSDRYSDNEEGKKKEHKKVKSTRDFAPFSGLPTTPSGGFFQGISFPEISTRPPLGRTELQAAKKIHTSKGDPPREPLIATTLPGKGQMQNLASGGNLFTSSKSSHDRYLEESSSSSCQHELAAMLGSTAASPSLIKETTTTYCKDIVENIYRGEKSGIQPLYTEKSNISDQCILSSEREVLEESKRSRVISPPLARAIKDYVNSLLVQGGVDSLPGTSNSIPTLDIENICKRIDQSSFRETSSPSPPRKFPRLSEKSVEERDSDSSMSFQNIVGSEQMSSFAKTVVSHSLTTLGMEKSKKSEYNIDASELSFPLHESILKVIEEEWQQIDRQLPSLASKYPVSSREATQILSVPKVDDEIQGLTSEAIPPAGTQAASTESCDKHLDLALCRTYAAAASTLQMATHTAFVVKAMQADISQAAQILNSDPSRTYQALEILSKTYDAASFLCEAAFDEVKMAAHTMGSSTLGRRYLWLKDCKINPASKNKLTEAPFRGGTLFGGEVHKVIKKRGRK</sequence>
<dbReference type="GeneTree" id="ENSGT00940000154098"/>
<dbReference type="InterPro" id="IPR021623">
    <property type="entry name" value="LAP2alpha_C"/>
</dbReference>
<keyword evidence="12" id="KW-1185">Reference proteome</keyword>
<evidence type="ECO:0000256" key="6">
    <source>
        <dbReference type="ARBA" id="ARBA00023125"/>
    </source>
</evidence>
<evidence type="ECO:0000256" key="2">
    <source>
        <dbReference type="ARBA" id="ARBA00007744"/>
    </source>
</evidence>
<reference evidence="11" key="2">
    <citation type="submission" date="2025-09" db="UniProtKB">
        <authorList>
            <consortium name="Ensembl"/>
        </authorList>
    </citation>
    <scope>IDENTIFICATION</scope>
</reference>
<evidence type="ECO:0000256" key="1">
    <source>
        <dbReference type="ARBA" id="ARBA00004123"/>
    </source>
</evidence>
<dbReference type="SMART" id="SM00540">
    <property type="entry name" value="LEM"/>
    <property type="match status" value="1"/>
</dbReference>
<evidence type="ECO:0000256" key="4">
    <source>
        <dbReference type="ARBA" id="ARBA00022553"/>
    </source>
</evidence>
<feature type="domain" description="LEM" evidence="9">
    <location>
        <begin position="109"/>
        <end position="153"/>
    </location>
</feature>
<dbReference type="GO" id="GO:0003677">
    <property type="term" value="F:DNA binding"/>
    <property type="evidence" value="ECO:0007669"/>
    <property type="project" value="UniProtKB-KW"/>
</dbReference>
<feature type="compositionally biased region" description="Polar residues" evidence="8">
    <location>
        <begin position="155"/>
        <end position="178"/>
    </location>
</feature>
<evidence type="ECO:0000313" key="11">
    <source>
        <dbReference type="Ensembl" id="ENSSVLP00005007400.1"/>
    </source>
</evidence>
<dbReference type="InterPro" id="IPR011015">
    <property type="entry name" value="LEM/LEM-like_dom_sf"/>
</dbReference>
<dbReference type="InterPro" id="IPR051656">
    <property type="entry name" value="LEM_domain"/>
</dbReference>
<feature type="compositionally biased region" description="Basic and acidic residues" evidence="8">
    <location>
        <begin position="179"/>
        <end position="191"/>
    </location>
</feature>
<feature type="domain" description="LEM-like" evidence="10">
    <location>
        <begin position="5"/>
        <end position="48"/>
    </location>
</feature>
<feature type="compositionally biased region" description="Acidic residues" evidence="8">
    <location>
        <begin position="107"/>
        <end position="117"/>
    </location>
</feature>
<keyword evidence="6" id="KW-0238">DNA-binding</keyword>
<evidence type="ECO:0000259" key="10">
    <source>
        <dbReference type="PROSITE" id="PS50955"/>
    </source>
</evidence>
<protein>
    <submittedName>
        <fullName evidence="11">Thymopoietin</fullName>
    </submittedName>
</protein>
<dbReference type="SUPFAM" id="SSF63451">
    <property type="entry name" value="LEM domain"/>
    <property type="match status" value="2"/>
</dbReference>
<dbReference type="PROSITE" id="PS50955">
    <property type="entry name" value="LEM_LIKE"/>
    <property type="match status" value="1"/>
</dbReference>
<dbReference type="FunFam" id="1.10.720.40:FF:000003">
    <property type="entry name" value="thymopoietin isoform X1"/>
    <property type="match status" value="1"/>
</dbReference>
<keyword evidence="4" id="KW-0597">Phosphoprotein</keyword>
<proteinExistence type="inferred from homology"/>
<dbReference type="InterPro" id="IPR013146">
    <property type="entry name" value="LEM-like_dom"/>
</dbReference>
<evidence type="ECO:0000256" key="5">
    <source>
        <dbReference type="ARBA" id="ARBA00022990"/>
    </source>
</evidence>
<comment type="similarity">
    <text evidence="2">Belongs to the LEM family.</text>
</comment>
<dbReference type="Pfam" id="PF03020">
    <property type="entry name" value="LEM"/>
    <property type="match status" value="1"/>
</dbReference>
<name>A0A8D2B0A6_SCIVU</name>
<dbReference type="Pfam" id="PF08198">
    <property type="entry name" value="Thymopoietin"/>
    <property type="match status" value="1"/>
</dbReference>
<dbReference type="GO" id="GO:0005635">
    <property type="term" value="C:nuclear envelope"/>
    <property type="evidence" value="ECO:0007669"/>
    <property type="project" value="Ensembl"/>
</dbReference>
<dbReference type="PANTHER" id="PTHR12019:SF24">
    <property type="entry name" value="LAMINA-ASSOCIATED POLYPEPTIDE 2, ISOFORM ALPHA"/>
    <property type="match status" value="1"/>
</dbReference>